<proteinExistence type="predicted"/>
<evidence type="ECO:0000256" key="1">
    <source>
        <dbReference type="SAM" id="Coils"/>
    </source>
</evidence>
<feature type="region of interest" description="Disordered" evidence="2">
    <location>
        <begin position="1"/>
        <end position="134"/>
    </location>
</feature>
<dbReference type="PANTHER" id="PTHR33144:SF50">
    <property type="entry name" value="OS03G0714750 PROTEIN"/>
    <property type="match status" value="1"/>
</dbReference>
<evidence type="ECO:0000313" key="3">
    <source>
        <dbReference type="Proteomes" id="UP001652660"/>
    </source>
</evidence>
<evidence type="ECO:0000256" key="2">
    <source>
        <dbReference type="SAM" id="MobiDB-lite"/>
    </source>
</evidence>
<sequence>MAGPGKKGKCPMRPTRGAEIPNAAEAREKIGEQQVGGPKGSLASNANNGAEFSLSRKSVQIRLFDETEDPTTSNGRKTATGSSRHELTTPTSIEQQNTTPTSVQVGSNQSIGCGSDRNNESDDVQQNDTGGINVTRKRGYTRNIALSKEKKAGKKVKVQVSEVSGRVIGEGAQQYISEASCVIRKYGKWKAEKWSKLQESDREGMLKLVNNSFAYDEGEHVKPALLKQLNTQYRSRRYNFHKIFKKFSTKEEALANRPQYVEESDWIYLCDYFCSLNFMKISERNKINRSKQKTAHTAGTKSFLRHKAYREAQEGREVGPIELYDITHYSKKKNAMVDETSAMNLSVMKEKKLESESSGANRTEEDISIEVTGRVTGYVHGRGPSKAGIIAQKLAEIDDFKKRAEQTEKRSAELEITVQSQQQLMEKLVNQQSEMQNQQSEMQDLLKSLKAQLQANK</sequence>
<name>A0ABM4W8V7_COFAR</name>
<feature type="coiled-coil region" evidence="1">
    <location>
        <begin position="390"/>
        <end position="455"/>
    </location>
</feature>
<dbReference type="Proteomes" id="UP001652660">
    <property type="component" value="Chromosome 11e"/>
</dbReference>
<dbReference type="PANTHER" id="PTHR33144">
    <property type="entry name" value="OS10G0409366 PROTEIN-RELATED"/>
    <property type="match status" value="1"/>
</dbReference>
<feature type="compositionally biased region" description="Polar residues" evidence="2">
    <location>
        <begin position="70"/>
        <end position="112"/>
    </location>
</feature>
<evidence type="ECO:0000313" key="4">
    <source>
        <dbReference type="RefSeq" id="XP_071928219.1"/>
    </source>
</evidence>
<dbReference type="InterPro" id="IPR004252">
    <property type="entry name" value="Probable_transposase_24"/>
</dbReference>
<accession>A0ABM4W8V7</accession>
<keyword evidence="1" id="KW-0175">Coiled coil</keyword>
<gene>
    <name evidence="4" type="primary">LOC140021360</name>
</gene>
<protein>
    <submittedName>
        <fullName evidence="4">Uncharacterized protein</fullName>
    </submittedName>
</protein>
<dbReference type="Pfam" id="PF03004">
    <property type="entry name" value="Transposase_24"/>
    <property type="match status" value="1"/>
</dbReference>
<dbReference type="GeneID" id="140021360"/>
<keyword evidence="3" id="KW-1185">Reference proteome</keyword>
<dbReference type="RefSeq" id="XP_071928219.1">
    <property type="nucleotide sequence ID" value="XM_072072118.1"/>
</dbReference>
<feature type="compositionally biased region" description="Basic residues" evidence="2">
    <location>
        <begin position="1"/>
        <end position="10"/>
    </location>
</feature>
<feature type="compositionally biased region" description="Polar residues" evidence="2">
    <location>
        <begin position="42"/>
        <end position="58"/>
    </location>
</feature>
<reference evidence="4" key="1">
    <citation type="submission" date="2025-08" db="UniProtKB">
        <authorList>
            <consortium name="RefSeq"/>
        </authorList>
    </citation>
    <scope>IDENTIFICATION</scope>
    <source>
        <tissue evidence="4">Leaves</tissue>
    </source>
</reference>
<organism evidence="3 4">
    <name type="scientific">Coffea arabica</name>
    <name type="common">Arabian coffee</name>
    <dbReference type="NCBI Taxonomy" id="13443"/>
    <lineage>
        <taxon>Eukaryota</taxon>
        <taxon>Viridiplantae</taxon>
        <taxon>Streptophyta</taxon>
        <taxon>Embryophyta</taxon>
        <taxon>Tracheophyta</taxon>
        <taxon>Spermatophyta</taxon>
        <taxon>Magnoliopsida</taxon>
        <taxon>eudicotyledons</taxon>
        <taxon>Gunneridae</taxon>
        <taxon>Pentapetalae</taxon>
        <taxon>asterids</taxon>
        <taxon>lamiids</taxon>
        <taxon>Gentianales</taxon>
        <taxon>Rubiaceae</taxon>
        <taxon>Ixoroideae</taxon>
        <taxon>Gardenieae complex</taxon>
        <taxon>Bertiereae - Coffeeae clade</taxon>
        <taxon>Coffeeae</taxon>
        <taxon>Coffea</taxon>
    </lineage>
</organism>